<keyword evidence="1" id="KW-1134">Transmembrane beta strand</keyword>
<keyword evidence="1" id="KW-0472">Membrane</keyword>
<accession>A0A4U3L4K2</accession>
<evidence type="ECO:0000256" key="2">
    <source>
        <dbReference type="SAM" id="SignalP"/>
    </source>
</evidence>
<feature type="chain" id="PRO_5020915742" description="TonB-dependent receptor plug domain-containing protein" evidence="2">
    <location>
        <begin position="22"/>
        <end position="800"/>
    </location>
</feature>
<comment type="similarity">
    <text evidence="1">Belongs to the TonB-dependent receptor family.</text>
</comment>
<comment type="caution">
    <text evidence="4">The sequence shown here is derived from an EMBL/GenBank/DDBJ whole genome shotgun (WGS) entry which is preliminary data.</text>
</comment>
<organism evidence="4 5">
    <name type="scientific">Ilyomonas limi</name>
    <dbReference type="NCBI Taxonomy" id="2575867"/>
    <lineage>
        <taxon>Bacteria</taxon>
        <taxon>Pseudomonadati</taxon>
        <taxon>Bacteroidota</taxon>
        <taxon>Chitinophagia</taxon>
        <taxon>Chitinophagales</taxon>
        <taxon>Chitinophagaceae</taxon>
        <taxon>Ilyomonas</taxon>
    </lineage>
</organism>
<protein>
    <recommendedName>
        <fullName evidence="3">TonB-dependent receptor plug domain-containing protein</fullName>
    </recommendedName>
</protein>
<reference evidence="4 5" key="1">
    <citation type="submission" date="2019-05" db="EMBL/GenBank/DDBJ databases">
        <title>Panacibacter sp. strain 17mud1-8 Genome sequencing and assembly.</title>
        <authorList>
            <person name="Chhetri G."/>
        </authorList>
    </citation>
    <scope>NUCLEOTIDE SEQUENCE [LARGE SCALE GENOMIC DNA]</scope>
    <source>
        <strain evidence="4 5">17mud1-8</strain>
    </source>
</reference>
<dbReference type="RefSeq" id="WP_137261254.1">
    <property type="nucleotide sequence ID" value="NZ_SZQL01000005.1"/>
</dbReference>
<feature type="domain" description="TonB-dependent receptor plug" evidence="3">
    <location>
        <begin position="601"/>
        <end position="696"/>
    </location>
</feature>
<dbReference type="InterPro" id="IPR037066">
    <property type="entry name" value="Plug_dom_sf"/>
</dbReference>
<keyword evidence="2" id="KW-0732">Signal</keyword>
<dbReference type="InterPro" id="IPR039426">
    <property type="entry name" value="TonB-dep_rcpt-like"/>
</dbReference>
<evidence type="ECO:0000313" key="4">
    <source>
        <dbReference type="EMBL" id="TKK69259.1"/>
    </source>
</evidence>
<dbReference type="SUPFAM" id="SSF56935">
    <property type="entry name" value="Porins"/>
    <property type="match status" value="1"/>
</dbReference>
<dbReference type="PROSITE" id="PS52016">
    <property type="entry name" value="TONB_DEPENDENT_REC_3"/>
    <property type="match status" value="1"/>
</dbReference>
<feature type="signal peptide" evidence="2">
    <location>
        <begin position="1"/>
        <end position="21"/>
    </location>
</feature>
<evidence type="ECO:0000259" key="3">
    <source>
        <dbReference type="Pfam" id="PF07715"/>
    </source>
</evidence>
<dbReference type="GO" id="GO:0009279">
    <property type="term" value="C:cell outer membrane"/>
    <property type="evidence" value="ECO:0007669"/>
    <property type="project" value="UniProtKB-SubCell"/>
</dbReference>
<dbReference type="Pfam" id="PF07715">
    <property type="entry name" value="Plug"/>
    <property type="match status" value="1"/>
</dbReference>
<keyword evidence="1" id="KW-0812">Transmembrane</keyword>
<dbReference type="Gene3D" id="2.60.40.1930">
    <property type="match status" value="1"/>
</dbReference>
<comment type="subcellular location">
    <subcellularLocation>
        <location evidence="1">Cell outer membrane</location>
        <topology evidence="1">Multi-pass membrane protein</topology>
    </subcellularLocation>
</comment>
<dbReference type="Gene3D" id="2.170.130.10">
    <property type="entry name" value="TonB-dependent receptor, plug domain"/>
    <property type="match status" value="1"/>
</dbReference>
<evidence type="ECO:0000256" key="1">
    <source>
        <dbReference type="PROSITE-ProRule" id="PRU01360"/>
    </source>
</evidence>
<dbReference type="EMBL" id="SZQL01000005">
    <property type="protein sequence ID" value="TKK69259.1"/>
    <property type="molecule type" value="Genomic_DNA"/>
</dbReference>
<keyword evidence="1" id="KW-0813">Transport</keyword>
<dbReference type="AlphaFoldDB" id="A0A4U3L4K2"/>
<dbReference type="InterPro" id="IPR012910">
    <property type="entry name" value="Plug_dom"/>
</dbReference>
<keyword evidence="5" id="KW-1185">Reference proteome</keyword>
<proteinExistence type="inferred from homology"/>
<name>A0A4U3L4K2_9BACT</name>
<gene>
    <name evidence="4" type="ORF">FC093_08040</name>
</gene>
<dbReference type="Proteomes" id="UP000305848">
    <property type="component" value="Unassembled WGS sequence"/>
</dbReference>
<dbReference type="OrthoDB" id="679547at2"/>
<keyword evidence="1" id="KW-0998">Cell outer membrane</keyword>
<evidence type="ECO:0000313" key="5">
    <source>
        <dbReference type="Proteomes" id="UP000305848"/>
    </source>
</evidence>
<sequence>MCIRNIFYLLMLLVFTISASAQDASTTQLDSFSAKFITAIRANAKERAYLVADKSVYKVGDFIWFNAFLLNTASQKLSSKSSFLFVDVVDENDNIINRIVLDAANQQLHSRIHLPDTLAGGYYWLRAYTRQMAAYDSNNIAVKPLYVLDKAGAPVINKPVMNSGNKQEMPILTFYPEGGNIITGIDATVAVMVSDKEGTPLSITGVIKDNKDAVITNFTTNANGLGKFKFEPSGFRQYKAVLNDNGKEWNYPLPPFDFYKGQLAVTRRPGVYQLRILLGDSIYNKNVPSYVVGISKDSLVFAAVGKGQYQVNVDENKLPPGIVTFYLFDKDFNMLSERAVYANNNNVQTTIITDKSNYTKRDKVSLQVEIADGTQHPVPALISISVRDSLFAYTQPCTLPQTAAIRYMDDLFFATHNCFSDEEKDLLMLARNNTYTKLTTPVHSTVILANDSLFYISGKVQNGKNEVANTIVTFISNAGSNGLFYTDTTDDTGRFRFALESYPDSMQYALEVKDLDNRVLNADIIPEAIALPQLKTPTWLKQPLAMPKPTIDKLARRYYLQWEEDDHHLPLVTVKDEKADYDVSKRVSPFSTILSGSDFDGRTSVDNLVLKVRGLQLVNGYLVMRGLFSMRGSGASFEPLLLVDGVPVYVAATTSIGNTSPVLSYLSTLNPKDIDFIEVLSDGTAANYGVRGANGVILVNTSAKSRDFRPGNNMRVFYAKGIARPMLFPVSIYNEKNKKAAVQQDTRSTLFWNGHFVTSESGDAAFTFYTSDVPATYIATVTGITRRGDIIYKTISFQSK</sequence>